<accession>Q1PZH7</accession>
<proteinExistence type="predicted"/>
<dbReference type="AlphaFoldDB" id="Q1PZH7"/>
<name>Q1PZH7_KUEST</name>
<evidence type="ECO:0000313" key="1">
    <source>
        <dbReference type="EMBL" id="CAJ72483.1"/>
    </source>
</evidence>
<sequence length="95" mass="11192">MHCICVVKAEYKETYAKLYQKHPKAYKHNPVSHQMCCMWPTVIPQDIIEDTKQILDRENGRILLGNRKEKRSETINRKGKKVRGNRGLCFSKTIF</sequence>
<protein>
    <submittedName>
        <fullName evidence="1">Uncharacterized protein</fullName>
    </submittedName>
</protein>
<organism evidence="1">
    <name type="scientific">Kuenenia stuttgartiensis</name>
    <dbReference type="NCBI Taxonomy" id="174633"/>
    <lineage>
        <taxon>Bacteria</taxon>
        <taxon>Pseudomonadati</taxon>
        <taxon>Planctomycetota</taxon>
        <taxon>Candidatus Brocadiia</taxon>
        <taxon>Candidatus Brocadiales</taxon>
        <taxon>Candidatus Brocadiaceae</taxon>
        <taxon>Candidatus Kuenenia</taxon>
    </lineage>
</organism>
<gene>
    <name evidence="1" type="ORF">kustd1738</name>
</gene>
<dbReference type="EMBL" id="CT573072">
    <property type="protein sequence ID" value="CAJ72483.1"/>
    <property type="molecule type" value="Genomic_DNA"/>
</dbReference>
<reference evidence="1" key="2">
    <citation type="submission" date="2006-01" db="EMBL/GenBank/DDBJ databases">
        <authorList>
            <person name="Genoscope"/>
        </authorList>
    </citation>
    <scope>NUCLEOTIDE SEQUENCE</scope>
</reference>
<reference evidence="1" key="1">
    <citation type="journal article" date="2006" name="Nature">
        <title>Deciphering the evolution and metabolism of an anammox bacterium from a community genome.</title>
        <authorList>
            <person name="Strous M."/>
            <person name="Pelletier E."/>
            <person name="Mangenot S."/>
            <person name="Rattei T."/>
            <person name="Lehner A."/>
            <person name="Taylor M.W."/>
            <person name="Horn M."/>
            <person name="Daims H."/>
            <person name="Bartol-Mavel D."/>
            <person name="Wincker P."/>
            <person name="Barbe V."/>
            <person name="Fonknechten N."/>
            <person name="Vallenet D."/>
            <person name="Segurens B."/>
            <person name="Schenowitz-Truong C."/>
            <person name="Medigue C."/>
            <person name="Collingro A."/>
            <person name="Snel B."/>
            <person name="Dutilh B.E."/>
            <person name="OpDenCamp H.J.M."/>
            <person name="vanDerDrift C."/>
            <person name="Cirpus I."/>
            <person name="vanDePas-Schoonen K.T."/>
            <person name="Harhangi H.R."/>
            <person name="vanNiftrik L."/>
            <person name="Schmid M."/>
            <person name="Keltjens J."/>
            <person name="vanDeVossenberg J."/>
            <person name="Kartal B."/>
            <person name="Meier H."/>
            <person name="Frishman D."/>
            <person name="Huynen M.A."/>
            <person name="Mewes H."/>
            <person name="Weissenbach J."/>
            <person name="Jetten M.S.M."/>
            <person name="Wagner M."/>
            <person name="LePaslier D."/>
        </authorList>
    </citation>
    <scope>NUCLEOTIDE SEQUENCE</scope>
</reference>